<organism evidence="1 2">
    <name type="scientific">Streptomonospora wellingtoniae</name>
    <dbReference type="NCBI Taxonomy" id="3075544"/>
    <lineage>
        <taxon>Bacteria</taxon>
        <taxon>Bacillati</taxon>
        <taxon>Actinomycetota</taxon>
        <taxon>Actinomycetes</taxon>
        <taxon>Streptosporangiales</taxon>
        <taxon>Nocardiopsidaceae</taxon>
        <taxon>Streptomonospora</taxon>
    </lineage>
</organism>
<evidence type="ECO:0000313" key="1">
    <source>
        <dbReference type="EMBL" id="MDT0302953.1"/>
    </source>
</evidence>
<reference evidence="2" key="1">
    <citation type="submission" date="2023-07" db="EMBL/GenBank/DDBJ databases">
        <title>30 novel species of actinomycetes from the DSMZ collection.</title>
        <authorList>
            <person name="Nouioui I."/>
        </authorList>
    </citation>
    <scope>NUCLEOTIDE SEQUENCE [LARGE SCALE GENOMIC DNA]</scope>
    <source>
        <strain evidence="2">DSM 45055</strain>
    </source>
</reference>
<evidence type="ECO:0000313" key="2">
    <source>
        <dbReference type="Proteomes" id="UP001183226"/>
    </source>
</evidence>
<dbReference type="Proteomes" id="UP001183226">
    <property type="component" value="Unassembled WGS sequence"/>
</dbReference>
<comment type="caution">
    <text evidence="1">The sequence shown here is derived from an EMBL/GenBank/DDBJ whole genome shotgun (WGS) entry which is preliminary data.</text>
</comment>
<dbReference type="RefSeq" id="WP_311545438.1">
    <property type="nucleotide sequence ID" value="NZ_JAVREK010000011.1"/>
</dbReference>
<proteinExistence type="predicted"/>
<name>A0ABU2KV02_9ACTN</name>
<dbReference type="EMBL" id="JAVREK010000011">
    <property type="protein sequence ID" value="MDT0302953.1"/>
    <property type="molecule type" value="Genomic_DNA"/>
</dbReference>
<protein>
    <submittedName>
        <fullName evidence="1">Uncharacterized protein</fullName>
    </submittedName>
</protein>
<sequence>MPEIKLNSKLPKDSAEAVALYANQMFEKFGASDDGDEHPGEWVAVVRFTSGKRSEEIKTEDDMDYVAREVRLNIADLEIVTGPHKKLAEQALTEARRQRLTAGTLIDGAFGGGQ</sequence>
<accession>A0ABU2KV02</accession>
<keyword evidence="2" id="KW-1185">Reference proteome</keyword>
<gene>
    <name evidence="1" type="ORF">RM446_12590</name>
</gene>